<feature type="region of interest" description="Disordered" evidence="2">
    <location>
        <begin position="300"/>
        <end position="319"/>
    </location>
</feature>
<dbReference type="EMBL" id="WTPX01000010">
    <property type="protein sequence ID" value="NNJ24540.1"/>
    <property type="molecule type" value="Genomic_DNA"/>
</dbReference>
<gene>
    <name evidence="4" type="primary">tyrC</name>
    <name evidence="4" type="ORF">LzC2_05980</name>
</gene>
<dbReference type="InterPro" id="IPR036291">
    <property type="entry name" value="NAD(P)-bd_dom_sf"/>
</dbReference>
<comment type="caution">
    <text evidence="4">The sequence shown here is derived from an EMBL/GenBank/DDBJ whole genome shotgun (WGS) entry which is preliminary data.</text>
</comment>
<dbReference type="PROSITE" id="PS51176">
    <property type="entry name" value="PDH_ADH"/>
    <property type="match status" value="1"/>
</dbReference>
<dbReference type="PANTHER" id="PTHR21363:SF0">
    <property type="entry name" value="PREPHENATE DEHYDROGENASE [NADP(+)]"/>
    <property type="match status" value="1"/>
</dbReference>
<name>A0ABX1V954_9PLAN</name>
<dbReference type="SUPFAM" id="SSF51735">
    <property type="entry name" value="NAD(P)-binding Rossmann-fold domains"/>
    <property type="match status" value="1"/>
</dbReference>
<protein>
    <submittedName>
        <fullName evidence="4">Cyclohexadienyl dehydrogenase</fullName>
        <ecNumber evidence="4">1.3.1.43</ecNumber>
    </submittedName>
</protein>
<dbReference type="InterPro" id="IPR003099">
    <property type="entry name" value="Prephen_DH"/>
</dbReference>
<evidence type="ECO:0000313" key="4">
    <source>
        <dbReference type="EMBL" id="NNJ24540.1"/>
    </source>
</evidence>
<dbReference type="PANTHER" id="PTHR21363">
    <property type="entry name" value="PREPHENATE DEHYDROGENASE"/>
    <property type="match status" value="1"/>
</dbReference>
<dbReference type="Pfam" id="PF20463">
    <property type="entry name" value="PDH_C"/>
    <property type="match status" value="1"/>
</dbReference>
<dbReference type="SUPFAM" id="SSF48179">
    <property type="entry name" value="6-phosphogluconate dehydrogenase C-terminal domain-like"/>
    <property type="match status" value="1"/>
</dbReference>
<sequence length="319" mass="33347">MPVPSPSPPPVDSSSAGPAVRTLGVVGVGLIGGSIAAAALKRGAAKQVIGFGRDRARLEAAREAGLLTRTAVDPAEASSVDLLVVCTPVGRIAADIARYAPHLRSEACITDAGSVKQSIVDDLPDEPRFVPAHPLAGSEKSGWEHADADLFEGRVTVVCRTPSRERTATVAGFWQALGSRVEVLDACDHDARLARTSHLPHAMAAALCLAVDADSRENHGDGRLTSTGFADTTRVAAGDPGLWADIFHANAFPVRDAIDRLTDRLGELRSALTARDRDAIETWLADAANRRAELIGASLTHPGRTSAGQPFAGDLKGTN</sequence>
<dbReference type="InterPro" id="IPR046825">
    <property type="entry name" value="PDH_C"/>
</dbReference>
<evidence type="ECO:0000259" key="3">
    <source>
        <dbReference type="PROSITE" id="PS51176"/>
    </source>
</evidence>
<accession>A0ABX1V954</accession>
<dbReference type="RefSeq" id="WP_171183594.1">
    <property type="nucleotide sequence ID" value="NZ_WTPX01000010.1"/>
</dbReference>
<dbReference type="GO" id="GO:0047794">
    <property type="term" value="F:cyclohexadienyl dehydrogenase activity"/>
    <property type="evidence" value="ECO:0007669"/>
    <property type="project" value="UniProtKB-EC"/>
</dbReference>
<dbReference type="Proteomes" id="UP000609651">
    <property type="component" value="Unassembled WGS sequence"/>
</dbReference>
<dbReference type="Gene3D" id="3.40.50.720">
    <property type="entry name" value="NAD(P)-binding Rossmann-like Domain"/>
    <property type="match status" value="1"/>
</dbReference>
<keyword evidence="5" id="KW-1185">Reference proteome</keyword>
<proteinExistence type="predicted"/>
<dbReference type="Pfam" id="PF02153">
    <property type="entry name" value="PDH_N"/>
    <property type="match status" value="1"/>
</dbReference>
<evidence type="ECO:0000256" key="1">
    <source>
        <dbReference type="ARBA" id="ARBA00023002"/>
    </source>
</evidence>
<dbReference type="Gene3D" id="1.10.3660.10">
    <property type="entry name" value="6-phosphogluconate dehydrogenase C-terminal like domain"/>
    <property type="match status" value="1"/>
</dbReference>
<evidence type="ECO:0000256" key="2">
    <source>
        <dbReference type="SAM" id="MobiDB-lite"/>
    </source>
</evidence>
<dbReference type="EC" id="1.3.1.43" evidence="4"/>
<feature type="domain" description="Prephenate/arogenate dehydrogenase" evidence="3">
    <location>
        <begin position="21"/>
        <end position="302"/>
    </location>
</feature>
<reference evidence="4 5" key="1">
    <citation type="journal article" date="2020" name="Syst. Appl. Microbiol.">
        <title>Alienimonas chondri sp. nov., a novel planctomycete isolated from the biofilm of the red alga Chondrus crispus.</title>
        <authorList>
            <person name="Vitorino I."/>
            <person name="Albuquerque L."/>
            <person name="Wiegand S."/>
            <person name="Kallscheuer N."/>
            <person name="da Costa M.S."/>
            <person name="Lobo-da-Cunha A."/>
            <person name="Jogler C."/>
            <person name="Lage O.M."/>
        </authorList>
    </citation>
    <scope>NUCLEOTIDE SEQUENCE [LARGE SCALE GENOMIC DNA]</scope>
    <source>
        <strain evidence="4 5">LzC2</strain>
    </source>
</reference>
<dbReference type="InterPro" id="IPR008927">
    <property type="entry name" value="6-PGluconate_DH-like_C_sf"/>
</dbReference>
<organism evidence="4 5">
    <name type="scientific">Alienimonas chondri</name>
    <dbReference type="NCBI Taxonomy" id="2681879"/>
    <lineage>
        <taxon>Bacteria</taxon>
        <taxon>Pseudomonadati</taxon>
        <taxon>Planctomycetota</taxon>
        <taxon>Planctomycetia</taxon>
        <taxon>Planctomycetales</taxon>
        <taxon>Planctomycetaceae</taxon>
        <taxon>Alienimonas</taxon>
    </lineage>
</organism>
<dbReference type="InterPro" id="IPR050812">
    <property type="entry name" value="Preph/Arog_dehydrog"/>
</dbReference>
<keyword evidence="1 4" id="KW-0560">Oxidoreductase</keyword>
<evidence type="ECO:0000313" key="5">
    <source>
        <dbReference type="Proteomes" id="UP000609651"/>
    </source>
</evidence>
<dbReference type="InterPro" id="IPR046826">
    <property type="entry name" value="PDH_N"/>
</dbReference>